<evidence type="ECO:0000256" key="1">
    <source>
        <dbReference type="SAM" id="MobiDB-lite"/>
    </source>
</evidence>
<gene>
    <name evidence="2" type="ORF">MCHLO_10631</name>
</gene>
<evidence type="ECO:0000313" key="3">
    <source>
        <dbReference type="Proteomes" id="UP000815677"/>
    </source>
</evidence>
<keyword evidence="3" id="KW-1185">Reference proteome</keyword>
<protein>
    <submittedName>
        <fullName evidence="2">Uncharacterized protein</fullName>
    </submittedName>
</protein>
<dbReference type="Proteomes" id="UP000815677">
    <property type="component" value="Unassembled WGS sequence"/>
</dbReference>
<reference evidence="2" key="1">
    <citation type="submission" date="2014-09" db="EMBL/GenBank/DDBJ databases">
        <title>Genome sequence of the luminous mushroom Mycena chlorophos for searching fungal bioluminescence genes.</title>
        <authorList>
            <person name="Tanaka Y."/>
            <person name="Kasuga D."/>
            <person name="Oba Y."/>
            <person name="Hase S."/>
            <person name="Sato K."/>
            <person name="Oba Y."/>
            <person name="Sakakibara Y."/>
        </authorList>
    </citation>
    <scope>NUCLEOTIDE SEQUENCE</scope>
</reference>
<proteinExistence type="predicted"/>
<organism evidence="2 3">
    <name type="scientific">Mycena chlorophos</name>
    <name type="common">Agaric fungus</name>
    <name type="synonym">Agaricus chlorophos</name>
    <dbReference type="NCBI Taxonomy" id="658473"/>
    <lineage>
        <taxon>Eukaryota</taxon>
        <taxon>Fungi</taxon>
        <taxon>Dikarya</taxon>
        <taxon>Basidiomycota</taxon>
        <taxon>Agaricomycotina</taxon>
        <taxon>Agaricomycetes</taxon>
        <taxon>Agaricomycetidae</taxon>
        <taxon>Agaricales</taxon>
        <taxon>Marasmiineae</taxon>
        <taxon>Mycenaceae</taxon>
        <taxon>Mycena</taxon>
    </lineage>
</organism>
<name>A0ABQ0LRK9_MYCCL</name>
<evidence type="ECO:0000313" key="2">
    <source>
        <dbReference type="EMBL" id="GAT53702.1"/>
    </source>
</evidence>
<dbReference type="EMBL" id="DF848463">
    <property type="protein sequence ID" value="GAT53702.1"/>
    <property type="molecule type" value="Genomic_DNA"/>
</dbReference>
<sequence length="404" mass="44481">MARETLLAPDHDGDANANDDLLPLSARLPSLGTSAPEPADESSAGLDVLCVLPSPRAVADRLVVVSRDIHSECAAPHVSLAKALARRRIVAATVRPSDGHDAFLRALPRATPVDGGVCVTMTLGRGRLRHHPLLFVSRLPCPRTAAPPVSCRRRLAARPSLRTAPPGREHTTSLQRWRELRRWSFRQWVWEYNPSLDATTLPRPGVHFPPASCSLPAAHAHIRLQLRRHKTQGAACPAPSSWSAAPLELWPTGDGAVFPRTDGRADNTIGDTPWMSPVAERSFFPECSVVSPGTACPWTIPLVGCLRTAFTATTSAAGAAQSTLCQYLRRRRRCSLHTLRRPLYFLPNICTALIFVPLHRLARLHLPSLCRRGNTYLYICEQYILLTTPYSRSTTYTGHKTKQK</sequence>
<feature type="region of interest" description="Disordered" evidence="1">
    <location>
        <begin position="1"/>
        <end position="21"/>
    </location>
</feature>
<feature type="compositionally biased region" description="Basic and acidic residues" evidence="1">
    <location>
        <begin position="1"/>
        <end position="14"/>
    </location>
</feature>
<accession>A0ABQ0LRK9</accession>